<evidence type="ECO:0000313" key="3">
    <source>
        <dbReference type="Proteomes" id="UP000486351"/>
    </source>
</evidence>
<feature type="compositionally biased region" description="Acidic residues" evidence="1">
    <location>
        <begin position="40"/>
        <end position="52"/>
    </location>
</feature>
<dbReference type="Proteomes" id="UP000486351">
    <property type="component" value="Unassembled WGS sequence"/>
</dbReference>
<sequence length="66" mass="7083">MISETSSDDESSITSSLDGSDKSYELDELLDSDSAMSADSDFDSDNSDEMMTSEDGYSDVSSDTTE</sequence>
<feature type="compositionally biased region" description="Acidic residues" evidence="1">
    <location>
        <begin position="1"/>
        <end position="11"/>
    </location>
</feature>
<comment type="caution">
    <text evidence="2">The sequence shown here is derived from an EMBL/GenBank/DDBJ whole genome shotgun (WGS) entry which is preliminary data.</text>
</comment>
<reference evidence="2 3" key="1">
    <citation type="submission" date="2018-09" db="EMBL/GenBank/DDBJ databases">
        <title>Genomic investigation of the strawberry pathogen Phytophthora fragariae indicates pathogenicity is determined by transcriptional variation in three key races.</title>
        <authorList>
            <person name="Adams T.M."/>
            <person name="Armitage A.D."/>
            <person name="Sobczyk M.K."/>
            <person name="Bates H.J."/>
            <person name="Dunwell J.M."/>
            <person name="Nellist C.F."/>
            <person name="Harrison R.J."/>
        </authorList>
    </citation>
    <scope>NUCLEOTIDE SEQUENCE [LARGE SCALE GENOMIC DNA]</scope>
    <source>
        <strain evidence="2 3">NOV-77</strain>
    </source>
</reference>
<organism evidence="2 3">
    <name type="scientific">Phytophthora fragariae</name>
    <dbReference type="NCBI Taxonomy" id="53985"/>
    <lineage>
        <taxon>Eukaryota</taxon>
        <taxon>Sar</taxon>
        <taxon>Stramenopiles</taxon>
        <taxon>Oomycota</taxon>
        <taxon>Peronosporomycetes</taxon>
        <taxon>Peronosporales</taxon>
        <taxon>Peronosporaceae</taxon>
        <taxon>Phytophthora</taxon>
    </lineage>
</organism>
<dbReference type="EMBL" id="QXFY01000575">
    <property type="protein sequence ID" value="KAE9340597.1"/>
    <property type="molecule type" value="Genomic_DNA"/>
</dbReference>
<feature type="region of interest" description="Disordered" evidence="1">
    <location>
        <begin position="1"/>
        <end position="66"/>
    </location>
</feature>
<dbReference type="AlphaFoldDB" id="A0A6G0RSI9"/>
<evidence type="ECO:0000256" key="1">
    <source>
        <dbReference type="SAM" id="MobiDB-lite"/>
    </source>
</evidence>
<accession>A0A6G0RSI9</accession>
<gene>
    <name evidence="2" type="ORF">PF008_g11036</name>
</gene>
<evidence type="ECO:0000313" key="2">
    <source>
        <dbReference type="EMBL" id="KAE9340597.1"/>
    </source>
</evidence>
<name>A0A6G0RSI9_9STRA</name>
<protein>
    <submittedName>
        <fullName evidence="2">Uncharacterized protein</fullName>
    </submittedName>
</protein>
<proteinExistence type="predicted"/>